<evidence type="ECO:0000313" key="2">
    <source>
        <dbReference type="EMBL" id="AFI91606.1"/>
    </source>
</evidence>
<dbReference type="NCBIfam" id="TIGR03021">
    <property type="entry name" value="pilP_fam"/>
    <property type="match status" value="1"/>
</dbReference>
<dbReference type="Proteomes" id="UP000008044">
    <property type="component" value="Chromosome"/>
</dbReference>
<dbReference type="HOGENOM" id="CLU_1609255_0_0_6"/>
<feature type="chain" id="PRO_5002612103" evidence="1">
    <location>
        <begin position="19"/>
        <end position="175"/>
    </location>
</feature>
<gene>
    <name evidence="2" type="ordered locus">W5S_3536</name>
</gene>
<sequence>MMKIFSLFSLLFTASVLASDMTEISPVPSGDVLVSDEPTVRATVRALRAVELEIDLLKTQQARQDAQNALAESRLKGQTLKNRPDMLLPSVSATPGVGLGAASKGTGGSLAITAARLKEIWSENRTLRAAAEFNGRRIVLQPGDTWPGSEHRVKSITSRGVELNNGQVIQTGVAQ</sequence>
<dbReference type="eggNOG" id="ENOG5031H46">
    <property type="taxonomic scope" value="Bacteria"/>
</dbReference>
<organism evidence="2 3">
    <name type="scientific">Pectobacterium parmentieri</name>
    <dbReference type="NCBI Taxonomy" id="1905730"/>
    <lineage>
        <taxon>Bacteria</taxon>
        <taxon>Pseudomonadati</taxon>
        <taxon>Pseudomonadota</taxon>
        <taxon>Gammaproteobacteria</taxon>
        <taxon>Enterobacterales</taxon>
        <taxon>Pectobacteriaceae</taxon>
        <taxon>Pectobacterium</taxon>
    </lineage>
</organism>
<proteinExistence type="predicted"/>
<reference evidence="2 3" key="1">
    <citation type="journal article" date="2012" name="J. Bacteriol.">
        <title>Genome sequence of Pectobacterium sp. strain SCC3193.</title>
        <authorList>
            <person name="Koskinen J.P."/>
            <person name="Laine P."/>
            <person name="Niemi O."/>
            <person name="Nykyri J."/>
            <person name="Harjunpaa H."/>
            <person name="Auvinen P."/>
            <person name="Paulin L."/>
            <person name="Pirhonen M."/>
            <person name="Palva T."/>
            <person name="Holm L."/>
        </authorList>
    </citation>
    <scope>NUCLEOTIDE SEQUENCE [LARGE SCALE GENOMIC DNA]</scope>
    <source>
        <strain evidence="2 3">SCC3193</strain>
    </source>
</reference>
<dbReference type="PATRIC" id="fig|1166016.3.peg.3598"/>
<protein>
    <submittedName>
        <fullName evidence="2">Conjugative transfer outer membrane protein PilP</fullName>
    </submittedName>
</protein>
<dbReference type="KEGG" id="pec:W5S_3536"/>
<dbReference type="EMBL" id="CP003415">
    <property type="protein sequence ID" value="AFI91606.1"/>
    <property type="molecule type" value="Genomic_DNA"/>
</dbReference>
<dbReference type="STRING" id="1905730.W5S_3536"/>
<accession>A0A0H3I9K9</accession>
<feature type="signal peptide" evidence="1">
    <location>
        <begin position="1"/>
        <end position="18"/>
    </location>
</feature>
<name>A0A0H3I9K9_PECPM</name>
<dbReference type="RefSeq" id="WP_014701077.1">
    <property type="nucleotide sequence ID" value="NC_017845.1"/>
</dbReference>
<evidence type="ECO:0000313" key="3">
    <source>
        <dbReference type="Proteomes" id="UP000008044"/>
    </source>
</evidence>
<evidence type="ECO:0000256" key="1">
    <source>
        <dbReference type="SAM" id="SignalP"/>
    </source>
</evidence>
<keyword evidence="1" id="KW-0732">Signal</keyword>
<dbReference type="InterPro" id="IPR022753">
    <property type="entry name" value="T4SS_pilus_biogen_PilP"/>
</dbReference>
<dbReference type="AlphaFoldDB" id="A0A0H3I9K9"/>